<dbReference type="EMBL" id="LDQA01000074">
    <property type="protein sequence ID" value="KTR02522.1"/>
    <property type="molecule type" value="Genomic_DNA"/>
</dbReference>
<gene>
    <name evidence="1" type="ORF">NS365_21605</name>
</gene>
<organism evidence="1 2">
    <name type="scientific">Aureimonas ureilytica</name>
    <dbReference type="NCBI Taxonomy" id="401562"/>
    <lineage>
        <taxon>Bacteria</taxon>
        <taxon>Pseudomonadati</taxon>
        <taxon>Pseudomonadota</taxon>
        <taxon>Alphaproteobacteria</taxon>
        <taxon>Hyphomicrobiales</taxon>
        <taxon>Aurantimonadaceae</taxon>
        <taxon>Aureimonas</taxon>
    </lineage>
</organism>
<accession>A0A175RID9</accession>
<dbReference type="PATRIC" id="fig|401562.4.peg.4455"/>
<keyword evidence="2" id="KW-1185">Reference proteome</keyword>
<proteinExistence type="predicted"/>
<evidence type="ECO:0000313" key="1">
    <source>
        <dbReference type="EMBL" id="KTR02522.1"/>
    </source>
</evidence>
<comment type="caution">
    <text evidence="1">The sequence shown here is derived from an EMBL/GenBank/DDBJ whole genome shotgun (WGS) entry which is preliminary data.</text>
</comment>
<name>A0A175RID9_9HYPH</name>
<reference evidence="1 2" key="1">
    <citation type="journal article" date="2016" name="Front. Microbiol.">
        <title>Genomic Resource of Rice Seed Associated Bacteria.</title>
        <authorList>
            <person name="Midha S."/>
            <person name="Bansal K."/>
            <person name="Sharma S."/>
            <person name="Kumar N."/>
            <person name="Patil P.P."/>
            <person name="Chaudhry V."/>
            <person name="Patil P.B."/>
        </authorList>
    </citation>
    <scope>NUCLEOTIDE SEQUENCE [LARGE SCALE GENOMIC DNA]</scope>
    <source>
        <strain evidence="1 2">NS365</strain>
    </source>
</reference>
<sequence length="76" mass="8370">MTQLSYDAGRLLGILDSIKAHKVDEVARLLRSGARLRLEEICQDLPPTRSFADRIASLYAADDVALVAEIKKARAC</sequence>
<protein>
    <submittedName>
        <fullName evidence="1">Uncharacterized protein</fullName>
    </submittedName>
</protein>
<evidence type="ECO:0000313" key="2">
    <source>
        <dbReference type="Proteomes" id="UP000078529"/>
    </source>
</evidence>
<dbReference type="InterPro" id="IPR013785">
    <property type="entry name" value="Aldolase_TIM"/>
</dbReference>
<dbReference type="AlphaFoldDB" id="A0A175RID9"/>
<dbReference type="Gene3D" id="3.20.20.70">
    <property type="entry name" value="Aldolase class I"/>
    <property type="match status" value="1"/>
</dbReference>
<dbReference type="Proteomes" id="UP000078529">
    <property type="component" value="Unassembled WGS sequence"/>
</dbReference>